<gene>
    <name evidence="1" type="ORF">H5V45_14220</name>
</gene>
<dbReference type="EMBL" id="JACKXE010000001">
    <property type="protein sequence ID" value="MBB6628476.1"/>
    <property type="molecule type" value="Genomic_DNA"/>
</dbReference>
<proteinExistence type="predicted"/>
<dbReference type="Gene3D" id="3.40.50.1820">
    <property type="entry name" value="alpha/beta hydrolase"/>
    <property type="match status" value="1"/>
</dbReference>
<sequence>MPSRLTSASRLLGLSSAARAWDHPASAPDPDARMFGELHRELATALQGPRLVAAAPRLARAPRAPQPGHVVVDVPGWRAPEVATLPLRTYLRALGYDAHGWGFGINRGDARADARRLGQQVAGLAEQHGPVSLVGWSLGGVIVREVARLHPSYVACVVTYGSPVFGGPVPKAVPVTAIVSRRDGIVPWRSAVDGRSPDVEHVEVDSTHLGLGFDPDVWGVVAERLARASRAG</sequence>
<dbReference type="GO" id="GO:0016787">
    <property type="term" value="F:hydrolase activity"/>
    <property type="evidence" value="ECO:0007669"/>
    <property type="project" value="UniProtKB-KW"/>
</dbReference>
<protein>
    <submittedName>
        <fullName evidence="1">Alpha/beta hydrolase</fullName>
    </submittedName>
</protein>
<dbReference type="InterPro" id="IPR029058">
    <property type="entry name" value="AB_hydrolase_fold"/>
</dbReference>
<dbReference type="Proteomes" id="UP000523955">
    <property type="component" value="Unassembled WGS sequence"/>
</dbReference>
<name>A0A7X0RHN9_9ACTN</name>
<dbReference type="AlphaFoldDB" id="A0A7X0RHN9"/>
<organism evidence="1 2">
    <name type="scientific">Nocardioides luti</name>
    <dbReference type="NCBI Taxonomy" id="2761101"/>
    <lineage>
        <taxon>Bacteria</taxon>
        <taxon>Bacillati</taxon>
        <taxon>Actinomycetota</taxon>
        <taxon>Actinomycetes</taxon>
        <taxon>Propionibacteriales</taxon>
        <taxon>Nocardioidaceae</taxon>
        <taxon>Nocardioides</taxon>
    </lineage>
</organism>
<keyword evidence="1" id="KW-0378">Hydrolase</keyword>
<keyword evidence="2" id="KW-1185">Reference proteome</keyword>
<dbReference type="RefSeq" id="WP_185253529.1">
    <property type="nucleotide sequence ID" value="NZ_JACKXE010000001.1"/>
</dbReference>
<dbReference type="SUPFAM" id="SSF53474">
    <property type="entry name" value="alpha/beta-Hydrolases"/>
    <property type="match status" value="1"/>
</dbReference>
<evidence type="ECO:0000313" key="1">
    <source>
        <dbReference type="EMBL" id="MBB6628476.1"/>
    </source>
</evidence>
<reference evidence="1 2" key="1">
    <citation type="submission" date="2020-08" db="EMBL/GenBank/DDBJ databases">
        <authorList>
            <person name="Seo M.-J."/>
        </authorList>
    </citation>
    <scope>NUCLEOTIDE SEQUENCE [LARGE SCALE GENOMIC DNA]</scope>
    <source>
        <strain evidence="1 2">KIGAM211</strain>
    </source>
</reference>
<comment type="caution">
    <text evidence="1">The sequence shown here is derived from an EMBL/GenBank/DDBJ whole genome shotgun (WGS) entry which is preliminary data.</text>
</comment>
<evidence type="ECO:0000313" key="2">
    <source>
        <dbReference type="Proteomes" id="UP000523955"/>
    </source>
</evidence>
<accession>A0A7X0RHN9</accession>